<evidence type="ECO:0000313" key="2">
    <source>
        <dbReference type="EMBL" id="KAK7070230.1"/>
    </source>
</evidence>
<dbReference type="Proteomes" id="UP001381693">
    <property type="component" value="Unassembled WGS sequence"/>
</dbReference>
<gene>
    <name evidence="2" type="ORF">SK128_015612</name>
</gene>
<proteinExistence type="predicted"/>
<dbReference type="Gene3D" id="3.40.50.300">
    <property type="entry name" value="P-loop containing nucleotide triphosphate hydrolases"/>
    <property type="match status" value="1"/>
</dbReference>
<feature type="region of interest" description="Disordered" evidence="1">
    <location>
        <begin position="45"/>
        <end position="77"/>
    </location>
</feature>
<feature type="non-terminal residue" evidence="2">
    <location>
        <position position="1"/>
    </location>
</feature>
<feature type="non-terminal residue" evidence="2">
    <location>
        <position position="154"/>
    </location>
</feature>
<name>A0AAN8WQ67_HALRR</name>
<feature type="compositionally biased region" description="Polar residues" evidence="1">
    <location>
        <begin position="59"/>
        <end position="74"/>
    </location>
</feature>
<protein>
    <submittedName>
        <fullName evidence="2">Uncharacterized protein</fullName>
    </submittedName>
</protein>
<evidence type="ECO:0000256" key="1">
    <source>
        <dbReference type="SAM" id="MobiDB-lite"/>
    </source>
</evidence>
<dbReference type="InterPro" id="IPR027417">
    <property type="entry name" value="P-loop_NTPase"/>
</dbReference>
<organism evidence="2 3">
    <name type="scientific">Halocaridina rubra</name>
    <name type="common">Hawaiian red shrimp</name>
    <dbReference type="NCBI Taxonomy" id="373956"/>
    <lineage>
        <taxon>Eukaryota</taxon>
        <taxon>Metazoa</taxon>
        <taxon>Ecdysozoa</taxon>
        <taxon>Arthropoda</taxon>
        <taxon>Crustacea</taxon>
        <taxon>Multicrustacea</taxon>
        <taxon>Malacostraca</taxon>
        <taxon>Eumalacostraca</taxon>
        <taxon>Eucarida</taxon>
        <taxon>Decapoda</taxon>
        <taxon>Pleocyemata</taxon>
        <taxon>Caridea</taxon>
        <taxon>Atyoidea</taxon>
        <taxon>Atyidae</taxon>
        <taxon>Halocaridina</taxon>
    </lineage>
</organism>
<dbReference type="AlphaFoldDB" id="A0AAN8WQ67"/>
<comment type="caution">
    <text evidence="2">The sequence shown here is derived from an EMBL/GenBank/DDBJ whole genome shotgun (WGS) entry which is preliminary data.</text>
</comment>
<sequence>VSELLALVSVTSTCMLFLHTSHLQSQLDVYTNHLDEGSQHHSAAVGSSSRFLSRGDEGVSNSASRTGAGVSSSISHHKPKYSGYNLEDFRHIDPMTLNNTVHHSKLTLFFNRVPKVGSQSTMELLRALSYKNGFTFHKDRPQKVENIKLSAREQ</sequence>
<reference evidence="2 3" key="1">
    <citation type="submission" date="2023-11" db="EMBL/GenBank/DDBJ databases">
        <title>Halocaridina rubra genome assembly.</title>
        <authorList>
            <person name="Smith C."/>
        </authorList>
    </citation>
    <scope>NUCLEOTIDE SEQUENCE [LARGE SCALE GENOMIC DNA]</scope>
    <source>
        <strain evidence="2">EP-1</strain>
        <tissue evidence="2">Whole</tissue>
    </source>
</reference>
<dbReference type="EMBL" id="JAXCGZ010015466">
    <property type="protein sequence ID" value="KAK7070230.1"/>
    <property type="molecule type" value="Genomic_DNA"/>
</dbReference>
<evidence type="ECO:0000313" key="3">
    <source>
        <dbReference type="Proteomes" id="UP001381693"/>
    </source>
</evidence>
<keyword evidence="3" id="KW-1185">Reference proteome</keyword>
<accession>A0AAN8WQ67</accession>